<dbReference type="Proteomes" id="UP001207468">
    <property type="component" value="Unassembled WGS sequence"/>
</dbReference>
<evidence type="ECO:0000313" key="1">
    <source>
        <dbReference type="EMBL" id="KAI9462029.1"/>
    </source>
</evidence>
<keyword evidence="2" id="KW-1185">Reference proteome</keyword>
<sequence>MSLSTPTAYWPLRSMPQSFSELRVGLIVLATSFASQWFFRRYEPRSTLTRVALLVVIPALLSFPISCTHAVSWYAALPLAFVAYGGSLGAFILVYRLSPFHPLANYPGPIIAKTSKLWAAYVSFRGDQHRYYKRLHDLYGDVVRIGPNELSIRDASLVHTVLGQGGLPKGPRWDWRTGSPALIALCDPVKHGNQRKLWSQALSSKEYEAIVAKRARQLASCLENLVHRSGHKDGTALNMTAWFKYFTTDFMGDMAFGGCSELMNAGGDKDGIWTLLESGLRISAAVAHVSYFKPILKSLTGHKGPIHRFRDFGRETVFKRLQVGANRKDLFYHLSGEELPESERPSVDDVAQNGLLVILAGSDSTSNTLTGIIYYLLLNPTAYDRLQEEVDSVFPNGEEPLDVLKLSQMEWLNGCINETLRLLPAVPSGSQRSVLKGKGTKVLGKLYVECFLRRQLFLHTYSIHRDERNFHIPEAFLPERWFSQGALAGEHNVTAFIPFSYGPTMCVGKNLALMEMRMVLCWMLQRFRFSKVPGVAYEEWEGRIQDWFVIHFEPLSVNVSIRV</sequence>
<protein>
    <submittedName>
        <fullName evidence="1">High nitrogen upregulated cytochrome P450 monooxygenase 2</fullName>
    </submittedName>
</protein>
<organism evidence="1 2">
    <name type="scientific">Russula earlei</name>
    <dbReference type="NCBI Taxonomy" id="71964"/>
    <lineage>
        <taxon>Eukaryota</taxon>
        <taxon>Fungi</taxon>
        <taxon>Dikarya</taxon>
        <taxon>Basidiomycota</taxon>
        <taxon>Agaricomycotina</taxon>
        <taxon>Agaricomycetes</taxon>
        <taxon>Russulales</taxon>
        <taxon>Russulaceae</taxon>
        <taxon>Russula</taxon>
    </lineage>
</organism>
<gene>
    <name evidence="1" type="ORF">F5148DRAFT_1276638</name>
</gene>
<dbReference type="EMBL" id="JAGFNK010000171">
    <property type="protein sequence ID" value="KAI9462029.1"/>
    <property type="molecule type" value="Genomic_DNA"/>
</dbReference>
<evidence type="ECO:0000313" key="2">
    <source>
        <dbReference type="Proteomes" id="UP001207468"/>
    </source>
</evidence>
<keyword evidence="1" id="KW-0503">Monooxygenase</keyword>
<accession>A0ACC0U4A3</accession>
<keyword evidence="1" id="KW-0560">Oxidoreductase</keyword>
<proteinExistence type="predicted"/>
<name>A0ACC0U4A3_9AGAM</name>
<reference evidence="1" key="1">
    <citation type="submission" date="2021-03" db="EMBL/GenBank/DDBJ databases">
        <title>Evolutionary priming and transition to the ectomycorrhizal habit in an iconic lineage of mushroom-forming fungi: is preadaptation a requirement?</title>
        <authorList>
            <consortium name="DOE Joint Genome Institute"/>
            <person name="Looney B.P."/>
            <person name="Miyauchi S."/>
            <person name="Morin E."/>
            <person name="Drula E."/>
            <person name="Courty P.E."/>
            <person name="Chicoki N."/>
            <person name="Fauchery L."/>
            <person name="Kohler A."/>
            <person name="Kuo A."/>
            <person name="LaButti K."/>
            <person name="Pangilinan J."/>
            <person name="Lipzen A."/>
            <person name="Riley R."/>
            <person name="Andreopoulos W."/>
            <person name="He G."/>
            <person name="Johnson J."/>
            <person name="Barry K.W."/>
            <person name="Grigoriev I.V."/>
            <person name="Nagy L."/>
            <person name="Hibbett D."/>
            <person name="Henrissat B."/>
            <person name="Matheny P.B."/>
            <person name="Labbe J."/>
            <person name="Martin A.F."/>
        </authorList>
    </citation>
    <scope>NUCLEOTIDE SEQUENCE</scope>
    <source>
        <strain evidence="1">BPL698</strain>
    </source>
</reference>
<comment type="caution">
    <text evidence="1">The sequence shown here is derived from an EMBL/GenBank/DDBJ whole genome shotgun (WGS) entry which is preliminary data.</text>
</comment>